<dbReference type="AlphaFoldDB" id="A0A158DNH8"/>
<feature type="signal peptide" evidence="1">
    <location>
        <begin position="1"/>
        <end position="17"/>
    </location>
</feature>
<comment type="caution">
    <text evidence="2">The sequence shown here is derived from an EMBL/GenBank/DDBJ whole genome shotgun (WGS) entry which is preliminary data.</text>
</comment>
<keyword evidence="1" id="KW-0732">Signal</keyword>
<evidence type="ECO:0000256" key="1">
    <source>
        <dbReference type="SAM" id="SignalP"/>
    </source>
</evidence>
<dbReference type="EMBL" id="FCNX02000017">
    <property type="protein sequence ID" value="SAK95766.1"/>
    <property type="molecule type" value="Genomic_DNA"/>
</dbReference>
<feature type="chain" id="PRO_5007624334" evidence="1">
    <location>
        <begin position="18"/>
        <end position="34"/>
    </location>
</feature>
<sequence length="34" mass="3802">MRVFVVALMATMRVLMASSVASGFEPRPMESREN</sequence>
<keyword evidence="3" id="KW-1185">Reference proteome</keyword>
<organism evidence="2 3">
    <name type="scientific">Caballeronia fortuita</name>
    <dbReference type="NCBI Taxonomy" id="1777138"/>
    <lineage>
        <taxon>Bacteria</taxon>
        <taxon>Pseudomonadati</taxon>
        <taxon>Pseudomonadota</taxon>
        <taxon>Betaproteobacteria</taxon>
        <taxon>Burkholderiales</taxon>
        <taxon>Burkholderiaceae</taxon>
        <taxon>Caballeronia</taxon>
    </lineage>
</organism>
<proteinExistence type="predicted"/>
<evidence type="ECO:0000313" key="2">
    <source>
        <dbReference type="EMBL" id="SAK95766.1"/>
    </source>
</evidence>
<gene>
    <name evidence="2" type="ORF">AWB77_05539</name>
</gene>
<protein>
    <submittedName>
        <fullName evidence="2">Uncharacterized protein</fullName>
    </submittedName>
</protein>
<name>A0A158DNH8_9BURK</name>
<dbReference type="Proteomes" id="UP000054903">
    <property type="component" value="Unassembled WGS sequence"/>
</dbReference>
<accession>A0A158DNH8</accession>
<evidence type="ECO:0000313" key="3">
    <source>
        <dbReference type="Proteomes" id="UP000054903"/>
    </source>
</evidence>
<reference evidence="2" key="1">
    <citation type="submission" date="2016-01" db="EMBL/GenBank/DDBJ databases">
        <authorList>
            <person name="Peeters C."/>
        </authorList>
    </citation>
    <scope>NUCLEOTIDE SEQUENCE</scope>
    <source>
        <strain evidence="2">LMG 29320</strain>
    </source>
</reference>